<dbReference type="OrthoDB" id="1686353at2759"/>
<organism evidence="2 3">
    <name type="scientific">Apostasia shenzhenica</name>
    <dbReference type="NCBI Taxonomy" id="1088818"/>
    <lineage>
        <taxon>Eukaryota</taxon>
        <taxon>Viridiplantae</taxon>
        <taxon>Streptophyta</taxon>
        <taxon>Embryophyta</taxon>
        <taxon>Tracheophyta</taxon>
        <taxon>Spermatophyta</taxon>
        <taxon>Magnoliopsida</taxon>
        <taxon>Liliopsida</taxon>
        <taxon>Asparagales</taxon>
        <taxon>Orchidaceae</taxon>
        <taxon>Apostasioideae</taxon>
        <taxon>Apostasia</taxon>
    </lineage>
</organism>
<dbReference type="Proteomes" id="UP000236161">
    <property type="component" value="Unassembled WGS sequence"/>
</dbReference>
<gene>
    <name evidence="2" type="primary">WRKY72</name>
    <name evidence="2" type="ORF">AXF42_Ash007617</name>
</gene>
<evidence type="ECO:0000256" key="1">
    <source>
        <dbReference type="SAM" id="MobiDB-lite"/>
    </source>
</evidence>
<dbReference type="GO" id="GO:0003700">
    <property type="term" value="F:DNA-binding transcription factor activity"/>
    <property type="evidence" value="ECO:0007669"/>
    <property type="project" value="InterPro"/>
</dbReference>
<sequence>MSILITTYEGTHNHPLPISATAMASTTAAAACMLTSGSSTSGVGPAHSPASAGLNFAADNSRARQFYLTNSSISPSPSHPTITLDLTNPSGTTAASAPNRFSSSFPSASRSFYSPASFSFSPSEPATWSGGYNLSYGAQPSYYKSYNVHPYAQKAAAPAASPAVPHLAGHNQLTETIAKAITTDPSFQSALAAAITSYVGGNAAAGGGGEGSPAGVGGVMKWGEQLNLASRSAAAVEVAGGNSSQQHGSVGYLQQGLGSSRPKNAPAGSPRDGS</sequence>
<reference evidence="2 3" key="1">
    <citation type="journal article" date="2017" name="Nature">
        <title>The Apostasia genome and the evolution of orchids.</title>
        <authorList>
            <person name="Zhang G.Q."/>
            <person name="Liu K.W."/>
            <person name="Li Z."/>
            <person name="Lohaus R."/>
            <person name="Hsiao Y.Y."/>
            <person name="Niu S.C."/>
            <person name="Wang J.Y."/>
            <person name="Lin Y.C."/>
            <person name="Xu Q."/>
            <person name="Chen L.J."/>
            <person name="Yoshida K."/>
            <person name="Fujiwara S."/>
            <person name="Wang Z.W."/>
            <person name="Zhang Y.Q."/>
            <person name="Mitsuda N."/>
            <person name="Wang M."/>
            <person name="Liu G.H."/>
            <person name="Pecoraro L."/>
            <person name="Huang H.X."/>
            <person name="Xiao X.J."/>
            <person name="Lin M."/>
            <person name="Wu X.Y."/>
            <person name="Wu W.L."/>
            <person name="Chen Y.Y."/>
            <person name="Chang S.B."/>
            <person name="Sakamoto S."/>
            <person name="Ohme-Takagi M."/>
            <person name="Yagi M."/>
            <person name="Zeng S.J."/>
            <person name="Shen C.Y."/>
            <person name="Yeh C.M."/>
            <person name="Luo Y.B."/>
            <person name="Tsai W.C."/>
            <person name="Van de Peer Y."/>
            <person name="Liu Z.J."/>
        </authorList>
    </citation>
    <scope>NUCLEOTIDE SEQUENCE [LARGE SCALE GENOMIC DNA]</scope>
    <source>
        <strain evidence="3">cv. Shenzhen</strain>
        <tissue evidence="2">Stem</tissue>
    </source>
</reference>
<name>A0A2I0A5Z4_9ASPA</name>
<evidence type="ECO:0000313" key="3">
    <source>
        <dbReference type="Proteomes" id="UP000236161"/>
    </source>
</evidence>
<dbReference type="PANTHER" id="PTHR31429:SF24">
    <property type="entry name" value="WRKY TRANSCRIPTION FACTOR 72-RELATED"/>
    <property type="match status" value="1"/>
</dbReference>
<dbReference type="STRING" id="1088818.A0A2I0A5Z4"/>
<evidence type="ECO:0000313" key="2">
    <source>
        <dbReference type="EMBL" id="PKA50961.1"/>
    </source>
</evidence>
<accession>A0A2I0A5Z4</accession>
<dbReference type="InterPro" id="IPR044810">
    <property type="entry name" value="WRKY_plant"/>
</dbReference>
<dbReference type="AlphaFoldDB" id="A0A2I0A5Z4"/>
<protein>
    <submittedName>
        <fullName evidence="2">Putative WRKY transcription factor 72</fullName>
    </submittedName>
</protein>
<keyword evidence="3" id="KW-1185">Reference proteome</keyword>
<feature type="region of interest" description="Disordered" evidence="1">
    <location>
        <begin position="233"/>
        <end position="274"/>
    </location>
</feature>
<proteinExistence type="predicted"/>
<dbReference type="EMBL" id="KZ452015">
    <property type="protein sequence ID" value="PKA50961.1"/>
    <property type="molecule type" value="Genomic_DNA"/>
</dbReference>
<dbReference type="PANTHER" id="PTHR31429">
    <property type="entry name" value="WRKY TRANSCRIPTION FACTOR 36-RELATED"/>
    <property type="match status" value="1"/>
</dbReference>